<evidence type="ECO:0000313" key="2">
    <source>
        <dbReference type="EMBL" id="JAH88676.1"/>
    </source>
</evidence>
<accession>A0A0E9WED0</accession>
<name>A0A0E9WED0_ANGAN</name>
<proteinExistence type="predicted"/>
<reference evidence="2" key="1">
    <citation type="submission" date="2014-11" db="EMBL/GenBank/DDBJ databases">
        <authorList>
            <person name="Amaro Gonzalez C."/>
        </authorList>
    </citation>
    <scope>NUCLEOTIDE SEQUENCE</scope>
</reference>
<keyword evidence="1" id="KW-0812">Transmembrane</keyword>
<evidence type="ECO:0000256" key="1">
    <source>
        <dbReference type="SAM" id="Phobius"/>
    </source>
</evidence>
<dbReference type="EMBL" id="GBXM01019901">
    <property type="protein sequence ID" value="JAH88676.1"/>
    <property type="molecule type" value="Transcribed_RNA"/>
</dbReference>
<protein>
    <submittedName>
        <fullName evidence="2">Uncharacterized protein</fullName>
    </submittedName>
</protein>
<keyword evidence="1" id="KW-0472">Membrane</keyword>
<sequence>METVIFRGLKVCEDNSFSMLIFFFFLTLKEIVTCVVLGFVPETQD</sequence>
<organism evidence="2">
    <name type="scientific">Anguilla anguilla</name>
    <name type="common">European freshwater eel</name>
    <name type="synonym">Muraena anguilla</name>
    <dbReference type="NCBI Taxonomy" id="7936"/>
    <lineage>
        <taxon>Eukaryota</taxon>
        <taxon>Metazoa</taxon>
        <taxon>Chordata</taxon>
        <taxon>Craniata</taxon>
        <taxon>Vertebrata</taxon>
        <taxon>Euteleostomi</taxon>
        <taxon>Actinopterygii</taxon>
        <taxon>Neopterygii</taxon>
        <taxon>Teleostei</taxon>
        <taxon>Anguilliformes</taxon>
        <taxon>Anguillidae</taxon>
        <taxon>Anguilla</taxon>
    </lineage>
</organism>
<feature type="transmembrane region" description="Helical" evidence="1">
    <location>
        <begin position="20"/>
        <end position="40"/>
    </location>
</feature>
<keyword evidence="1" id="KW-1133">Transmembrane helix</keyword>
<reference evidence="2" key="2">
    <citation type="journal article" date="2015" name="Fish Shellfish Immunol.">
        <title>Early steps in the European eel (Anguilla anguilla)-Vibrio vulnificus interaction in the gills: Role of the RtxA13 toxin.</title>
        <authorList>
            <person name="Callol A."/>
            <person name="Pajuelo D."/>
            <person name="Ebbesson L."/>
            <person name="Teles M."/>
            <person name="MacKenzie S."/>
            <person name="Amaro C."/>
        </authorList>
    </citation>
    <scope>NUCLEOTIDE SEQUENCE</scope>
</reference>
<dbReference type="AlphaFoldDB" id="A0A0E9WED0"/>